<keyword evidence="3" id="KW-1185">Reference proteome</keyword>
<accession>A0A7D5K1D0</accession>
<dbReference type="AlphaFoldDB" id="A0A7D5K1D0"/>
<proteinExistence type="predicted"/>
<dbReference type="KEGG" id="halg:HUG10_09540"/>
<organism evidence="2 3">
    <name type="scientific">Halorarum halophilum</name>
    <dbReference type="NCBI Taxonomy" id="2743090"/>
    <lineage>
        <taxon>Archaea</taxon>
        <taxon>Methanobacteriati</taxon>
        <taxon>Methanobacteriota</taxon>
        <taxon>Stenosarchaea group</taxon>
        <taxon>Halobacteria</taxon>
        <taxon>Halobacteriales</taxon>
        <taxon>Haloferacaceae</taxon>
        <taxon>Halorarum</taxon>
    </lineage>
</organism>
<evidence type="ECO:0000313" key="3">
    <source>
        <dbReference type="Proteomes" id="UP000509750"/>
    </source>
</evidence>
<name>A0A7D5K1D0_9EURY</name>
<keyword evidence="1" id="KW-0812">Transmembrane</keyword>
<evidence type="ECO:0000313" key="2">
    <source>
        <dbReference type="EMBL" id="QLG27781.1"/>
    </source>
</evidence>
<feature type="transmembrane region" description="Helical" evidence="1">
    <location>
        <begin position="39"/>
        <end position="65"/>
    </location>
</feature>
<keyword evidence="1" id="KW-0472">Membrane</keyword>
<evidence type="ECO:0000256" key="1">
    <source>
        <dbReference type="SAM" id="Phobius"/>
    </source>
</evidence>
<gene>
    <name evidence="2" type="ORF">HUG10_09540</name>
</gene>
<reference evidence="2 3" key="1">
    <citation type="submission" date="2020-07" db="EMBL/GenBank/DDBJ databases">
        <title>Gai3-2, isolated from salt lake.</title>
        <authorList>
            <person name="Cui H."/>
            <person name="Shi X."/>
        </authorList>
    </citation>
    <scope>NUCLEOTIDE SEQUENCE [LARGE SCALE GENOMIC DNA]</scope>
    <source>
        <strain evidence="2 3">Gai3-2</strain>
    </source>
</reference>
<keyword evidence="1" id="KW-1133">Transmembrane helix</keyword>
<dbReference type="RefSeq" id="WP_179169356.1">
    <property type="nucleotide sequence ID" value="NZ_CP058529.1"/>
</dbReference>
<sequence length="141" mass="14008">MVPTRYPALAGLLAGLVTLGNLVVTYVHAWVDGGVTVVAGYYTATAWLSLFLVPLGTAVVGYAGGRASIGEPDLERTGLVCLAVGVGASLAAVGIALAVRPDSVGTGASSLMELAGFMLTVIRPVVVATVAAVAGAALVRN</sequence>
<protein>
    <submittedName>
        <fullName evidence="2">Uncharacterized protein</fullName>
    </submittedName>
</protein>
<dbReference type="GeneID" id="56029075"/>
<feature type="transmembrane region" description="Helical" evidence="1">
    <location>
        <begin position="114"/>
        <end position="139"/>
    </location>
</feature>
<dbReference type="Proteomes" id="UP000509750">
    <property type="component" value="Chromosome"/>
</dbReference>
<dbReference type="EMBL" id="CP058529">
    <property type="protein sequence ID" value="QLG27781.1"/>
    <property type="molecule type" value="Genomic_DNA"/>
</dbReference>
<feature type="transmembrane region" description="Helical" evidence="1">
    <location>
        <begin position="77"/>
        <end position="99"/>
    </location>
</feature>